<dbReference type="Gene3D" id="2.40.50.140">
    <property type="entry name" value="Nucleic acid-binding proteins"/>
    <property type="match status" value="1"/>
</dbReference>
<dbReference type="Proteomes" id="UP001172083">
    <property type="component" value="Unassembled WGS sequence"/>
</dbReference>
<dbReference type="CDD" id="cd01854">
    <property type="entry name" value="YjeQ_EngC"/>
    <property type="match status" value="1"/>
</dbReference>
<comment type="subcellular location">
    <subcellularLocation>
        <location evidence="10">Cytoplasm</location>
    </subcellularLocation>
</comment>
<evidence type="ECO:0000256" key="5">
    <source>
        <dbReference type="ARBA" id="ARBA00022741"/>
    </source>
</evidence>
<keyword evidence="4 10" id="KW-0699">rRNA-binding</keyword>
<dbReference type="Pfam" id="PF16745">
    <property type="entry name" value="RsgA_N"/>
    <property type="match status" value="1"/>
</dbReference>
<feature type="domain" description="EngC GTPase" evidence="11">
    <location>
        <begin position="88"/>
        <end position="238"/>
    </location>
</feature>
<evidence type="ECO:0000256" key="2">
    <source>
        <dbReference type="ARBA" id="ARBA00022517"/>
    </source>
</evidence>
<evidence type="ECO:0000256" key="1">
    <source>
        <dbReference type="ARBA" id="ARBA00022490"/>
    </source>
</evidence>
<organism evidence="13 14">
    <name type="scientific">Agaribacillus aureus</name>
    <dbReference type="NCBI Taxonomy" id="3051825"/>
    <lineage>
        <taxon>Bacteria</taxon>
        <taxon>Pseudomonadati</taxon>
        <taxon>Bacteroidota</taxon>
        <taxon>Cytophagia</taxon>
        <taxon>Cytophagales</taxon>
        <taxon>Splendidivirgaceae</taxon>
        <taxon>Agaribacillus</taxon>
    </lineage>
</organism>
<dbReference type="PROSITE" id="PS51721">
    <property type="entry name" value="G_CP"/>
    <property type="match status" value="1"/>
</dbReference>
<dbReference type="InterPro" id="IPR027417">
    <property type="entry name" value="P-loop_NTPase"/>
</dbReference>
<dbReference type="InterPro" id="IPR010914">
    <property type="entry name" value="RsgA_GTPase_dom"/>
</dbReference>
<keyword evidence="8 10" id="KW-0694">RNA-binding</keyword>
<evidence type="ECO:0000259" key="12">
    <source>
        <dbReference type="PROSITE" id="PS51721"/>
    </source>
</evidence>
<evidence type="ECO:0000256" key="7">
    <source>
        <dbReference type="ARBA" id="ARBA00022833"/>
    </source>
</evidence>
<dbReference type="InterPro" id="IPR012340">
    <property type="entry name" value="NA-bd_OB-fold"/>
</dbReference>
<keyword evidence="14" id="KW-1185">Reference proteome</keyword>
<dbReference type="InterPro" id="IPR031944">
    <property type="entry name" value="RsgA_N"/>
</dbReference>
<feature type="binding site" evidence="10">
    <location>
        <position position="264"/>
    </location>
    <ligand>
        <name>Zn(2+)</name>
        <dbReference type="ChEBI" id="CHEBI:29105"/>
    </ligand>
</feature>
<keyword evidence="1 10" id="KW-0963">Cytoplasm</keyword>
<evidence type="ECO:0000313" key="13">
    <source>
        <dbReference type="EMBL" id="MDN5212495.1"/>
    </source>
</evidence>
<reference evidence="13" key="1">
    <citation type="submission" date="2023-06" db="EMBL/GenBank/DDBJ databases">
        <title>Genomic of Agaribacillus aureum.</title>
        <authorList>
            <person name="Wang G."/>
        </authorList>
    </citation>
    <scope>NUCLEOTIDE SEQUENCE</scope>
    <source>
        <strain evidence="13">BMA12</strain>
    </source>
</reference>
<dbReference type="SUPFAM" id="SSF50249">
    <property type="entry name" value="Nucleic acid-binding proteins"/>
    <property type="match status" value="1"/>
</dbReference>
<dbReference type="InterPro" id="IPR030378">
    <property type="entry name" value="G_CP_dom"/>
</dbReference>
<comment type="similarity">
    <text evidence="10">Belongs to the TRAFAC class YlqF/YawG GTPase family. RsgA subfamily.</text>
</comment>
<evidence type="ECO:0000256" key="9">
    <source>
        <dbReference type="ARBA" id="ARBA00023134"/>
    </source>
</evidence>
<evidence type="ECO:0000256" key="6">
    <source>
        <dbReference type="ARBA" id="ARBA00022801"/>
    </source>
</evidence>
<feature type="binding site" evidence="10">
    <location>
        <begin position="182"/>
        <end position="190"/>
    </location>
    <ligand>
        <name>GTP</name>
        <dbReference type="ChEBI" id="CHEBI:37565"/>
    </ligand>
</feature>
<gene>
    <name evidence="10 13" type="primary">rsgA</name>
    <name evidence="13" type="ORF">QQ020_10580</name>
</gene>
<sequence length="307" mass="34519">MEGKVFKSTGLWYEVVDNHGNHHKCRLRGKIKLKGMKTSNPIAVGDSVQFYLEDNPENTGVITKILPRNNYIVRKATQKSKQSHILAANIDQAILMVTHTYPKTSLGFIDRFLVTAESFRIPVIILFNKCDLLGEEEEGAVKKIMALYETIGYSSHLISVLEDTGIDSFFNIIKGKTSLLAGHSGVGKSSLLNKVIPDIDQKIGDVSNFANKGIHTTTFAEMFEAAPGTYLIDTPGIKELGLSEIDRQELSHYFPEMRDLLGKCKFHNCHHIHEPGCLILQSLENGDIAQTRYDSYFSMYHNEDNRR</sequence>
<feature type="binding site" evidence="10">
    <location>
        <begin position="128"/>
        <end position="131"/>
    </location>
    <ligand>
        <name>GTP</name>
        <dbReference type="ChEBI" id="CHEBI:37565"/>
    </ligand>
</feature>
<evidence type="ECO:0000313" key="14">
    <source>
        <dbReference type="Proteomes" id="UP001172083"/>
    </source>
</evidence>
<name>A0ABT8L6R7_9BACT</name>
<dbReference type="HAMAP" id="MF_01820">
    <property type="entry name" value="GTPase_RsgA"/>
    <property type="match status" value="1"/>
</dbReference>
<keyword evidence="2 10" id="KW-0690">Ribosome biogenesis</keyword>
<proteinExistence type="inferred from homology"/>
<comment type="subunit">
    <text evidence="10">Monomer. Associates with 30S ribosomal subunit, binds 16S rRNA.</text>
</comment>
<feature type="binding site" evidence="10">
    <location>
        <position position="277"/>
    </location>
    <ligand>
        <name>Zn(2+)</name>
        <dbReference type="ChEBI" id="CHEBI:29105"/>
    </ligand>
</feature>
<evidence type="ECO:0000256" key="10">
    <source>
        <dbReference type="HAMAP-Rule" id="MF_01820"/>
    </source>
</evidence>
<keyword evidence="6 10" id="KW-0378">Hydrolase</keyword>
<comment type="cofactor">
    <cofactor evidence="10">
        <name>Zn(2+)</name>
        <dbReference type="ChEBI" id="CHEBI:29105"/>
    </cofactor>
    <text evidence="10">Binds 1 zinc ion per subunit.</text>
</comment>
<keyword evidence="9 10" id="KW-0342">GTP-binding</keyword>
<comment type="caution">
    <text evidence="13">The sequence shown here is derived from an EMBL/GenBank/DDBJ whole genome shotgun (WGS) entry which is preliminary data.</text>
</comment>
<dbReference type="PANTHER" id="PTHR32120:SF11">
    <property type="entry name" value="SMALL RIBOSOMAL SUBUNIT BIOGENESIS GTPASE RSGA 1, MITOCHONDRIAL-RELATED"/>
    <property type="match status" value="1"/>
</dbReference>
<dbReference type="PROSITE" id="PS50936">
    <property type="entry name" value="ENGC_GTPASE"/>
    <property type="match status" value="1"/>
</dbReference>
<feature type="binding site" evidence="10">
    <location>
        <position position="269"/>
    </location>
    <ligand>
        <name>Zn(2+)</name>
        <dbReference type="ChEBI" id="CHEBI:29105"/>
    </ligand>
</feature>
<comment type="function">
    <text evidence="10">One of several proteins that assist in the late maturation steps of the functional core of the 30S ribosomal subunit. Helps release RbfA from mature subunits. May play a role in the assembly of ribosomal proteins into the subunit. Circularly permuted GTPase that catalyzes slow GTP hydrolysis, GTPase activity is stimulated by the 30S ribosomal subunit.</text>
</comment>
<protein>
    <recommendedName>
        <fullName evidence="10">Small ribosomal subunit biogenesis GTPase RsgA</fullName>
        <ecNumber evidence="10">3.6.1.-</ecNumber>
    </recommendedName>
</protein>
<feature type="domain" description="CP-type G" evidence="12">
    <location>
        <begin position="79"/>
        <end position="240"/>
    </location>
</feature>
<dbReference type="SUPFAM" id="SSF52540">
    <property type="entry name" value="P-loop containing nucleoside triphosphate hydrolases"/>
    <property type="match status" value="1"/>
</dbReference>
<keyword evidence="5 10" id="KW-0547">Nucleotide-binding</keyword>
<dbReference type="Gene3D" id="1.10.40.50">
    <property type="entry name" value="Probable gtpase engc, domain 3"/>
    <property type="match status" value="1"/>
</dbReference>
<dbReference type="EC" id="3.6.1.-" evidence="10"/>
<evidence type="ECO:0000256" key="8">
    <source>
        <dbReference type="ARBA" id="ARBA00022884"/>
    </source>
</evidence>
<dbReference type="PANTHER" id="PTHR32120">
    <property type="entry name" value="SMALL RIBOSOMAL SUBUNIT BIOGENESIS GTPASE RSGA"/>
    <property type="match status" value="1"/>
</dbReference>
<dbReference type="NCBIfam" id="TIGR00157">
    <property type="entry name" value="ribosome small subunit-dependent GTPase A"/>
    <property type="match status" value="1"/>
</dbReference>
<dbReference type="EMBL" id="JAUJEB010000001">
    <property type="protein sequence ID" value="MDN5212495.1"/>
    <property type="molecule type" value="Genomic_DNA"/>
</dbReference>
<dbReference type="Gene3D" id="3.40.50.300">
    <property type="entry name" value="P-loop containing nucleotide triphosphate hydrolases"/>
    <property type="match status" value="1"/>
</dbReference>
<evidence type="ECO:0000256" key="3">
    <source>
        <dbReference type="ARBA" id="ARBA00022723"/>
    </source>
</evidence>
<dbReference type="CDD" id="cd04466">
    <property type="entry name" value="S1_YloQ_GTPase"/>
    <property type="match status" value="1"/>
</dbReference>
<accession>A0ABT8L6R7</accession>
<keyword evidence="7 10" id="KW-0862">Zinc</keyword>
<evidence type="ECO:0000256" key="4">
    <source>
        <dbReference type="ARBA" id="ARBA00022730"/>
    </source>
</evidence>
<dbReference type="RefSeq" id="WP_346757812.1">
    <property type="nucleotide sequence ID" value="NZ_JAUJEB010000001.1"/>
</dbReference>
<dbReference type="Pfam" id="PF03193">
    <property type="entry name" value="RsgA_GTPase"/>
    <property type="match status" value="1"/>
</dbReference>
<feature type="binding site" evidence="10">
    <location>
        <position position="271"/>
    </location>
    <ligand>
        <name>Zn(2+)</name>
        <dbReference type="ChEBI" id="CHEBI:29105"/>
    </ligand>
</feature>
<keyword evidence="3 10" id="KW-0479">Metal-binding</keyword>
<evidence type="ECO:0000259" key="11">
    <source>
        <dbReference type="PROSITE" id="PS50936"/>
    </source>
</evidence>
<dbReference type="InterPro" id="IPR004881">
    <property type="entry name" value="Ribosome_biogen_GTPase_RsgA"/>
</dbReference>